<evidence type="ECO:0000256" key="1">
    <source>
        <dbReference type="ARBA" id="ARBA00004429"/>
    </source>
</evidence>
<evidence type="ECO:0000256" key="3">
    <source>
        <dbReference type="ARBA" id="ARBA00022475"/>
    </source>
</evidence>
<dbReference type="Pfam" id="PF00571">
    <property type="entry name" value="CBS"/>
    <property type="match status" value="1"/>
</dbReference>
<evidence type="ECO:0000256" key="8">
    <source>
        <dbReference type="ARBA" id="ARBA00023122"/>
    </source>
</evidence>
<evidence type="ECO:0000256" key="4">
    <source>
        <dbReference type="ARBA" id="ARBA00022519"/>
    </source>
</evidence>
<dbReference type="Pfam" id="PF01595">
    <property type="entry name" value="CNNM"/>
    <property type="match status" value="1"/>
</dbReference>
<evidence type="ECO:0000256" key="10">
    <source>
        <dbReference type="ARBA" id="ARBA00037177"/>
    </source>
</evidence>
<evidence type="ECO:0000256" key="5">
    <source>
        <dbReference type="ARBA" id="ARBA00022692"/>
    </source>
</evidence>
<dbReference type="GO" id="GO:0050660">
    <property type="term" value="F:flavin adenine dinucleotide binding"/>
    <property type="evidence" value="ECO:0007669"/>
    <property type="project" value="InterPro"/>
</dbReference>
<feature type="transmembrane region" description="Helical" evidence="15">
    <location>
        <begin position="103"/>
        <end position="124"/>
    </location>
</feature>
<dbReference type="PANTHER" id="PTHR22777:SF16">
    <property type="entry name" value="POLYAMINE EXPORT PROTEIN"/>
    <property type="match status" value="1"/>
</dbReference>
<feature type="domain" description="CNNM transmembrane" evidence="17">
    <location>
        <begin position="1"/>
        <end position="201"/>
    </location>
</feature>
<keyword evidence="8 13" id="KW-0129">CBS domain</keyword>
<dbReference type="SMART" id="SM01091">
    <property type="entry name" value="CorC_HlyC"/>
    <property type="match status" value="1"/>
</dbReference>
<evidence type="ECO:0000256" key="7">
    <source>
        <dbReference type="ARBA" id="ARBA00022989"/>
    </source>
</evidence>
<sequence length="447" mass="50135">MSVFLKIILLVILILMSIFLSMSEISLASARKMKLQIMIEEGDENAEKVLKVQETSGNFFTAIQIGINAIAILGGIIGDNIAGPWVTSFIGKWIPGLADKAPAIGSVISFLIITGMFIEFADLIPKRLAMVAPETIAVHIIKPMMILICILRPLIFIFNGTATFVFKLFKVPLTRNDIITYDDIFAVVDAGAEAGVVQRKEHHLIENIFELDTRWVSSIMTTRDEIVYLTLEEGEESIKEKIANYPHSKFLVCQNEIDTVLGYVDSKDILPRILKGEMSGLHDIQEICNPSLLIIPNTLTLSEALDRFNEARDDFAIILNEYGHVVGLVTLNDVVNTLMGDIVYQDQDEQQIISRGEGSWLMDGVTPIEDVKKVLDIEKFPEEDTYETIAGFMMYMLKSIPKKAAMVDFENYTFEVVDVDNFKVDQLLVTKKEENEEAEDIGNINLE</sequence>
<dbReference type="InterPro" id="IPR036318">
    <property type="entry name" value="FAD-bd_PCMH-like_sf"/>
</dbReference>
<dbReference type="InterPro" id="IPR016169">
    <property type="entry name" value="FAD-bd_PCMH_sub2"/>
</dbReference>
<dbReference type="InterPro" id="IPR005170">
    <property type="entry name" value="Transptr-assoc_dom"/>
</dbReference>
<keyword evidence="3" id="KW-1003">Cell membrane</keyword>
<dbReference type="PROSITE" id="PS51846">
    <property type="entry name" value="CNNM"/>
    <property type="match status" value="1"/>
</dbReference>
<dbReference type="InterPro" id="IPR044751">
    <property type="entry name" value="Ion_transp-like_CBS"/>
</dbReference>
<proteinExistence type="inferred from homology"/>
<dbReference type="PANTHER" id="PTHR22777">
    <property type="entry name" value="HEMOLYSIN-RELATED"/>
    <property type="match status" value="1"/>
</dbReference>
<evidence type="ECO:0000313" key="19">
    <source>
        <dbReference type="Proteomes" id="UP000249008"/>
    </source>
</evidence>
<keyword evidence="2" id="KW-0813">Transport</keyword>
<dbReference type="Proteomes" id="UP000249008">
    <property type="component" value="Chromosome 1"/>
</dbReference>
<protein>
    <recommendedName>
        <fullName evidence="12">Polyamine export protein</fullName>
    </recommendedName>
</protein>
<dbReference type="SUPFAM" id="SSF56176">
    <property type="entry name" value="FAD-binding/transporter-associated domain-like"/>
    <property type="match status" value="1"/>
</dbReference>
<evidence type="ECO:0000259" key="17">
    <source>
        <dbReference type="PROSITE" id="PS51846"/>
    </source>
</evidence>
<keyword evidence="5 14" id="KW-0812">Transmembrane</keyword>
<keyword evidence="9 14" id="KW-0472">Membrane</keyword>
<evidence type="ECO:0000256" key="2">
    <source>
        <dbReference type="ARBA" id="ARBA00022448"/>
    </source>
</evidence>
<dbReference type="CDD" id="cd04590">
    <property type="entry name" value="CBS_pair_CorC_HlyC_assoc"/>
    <property type="match status" value="1"/>
</dbReference>
<keyword evidence="6" id="KW-0677">Repeat</keyword>
<evidence type="ECO:0000256" key="13">
    <source>
        <dbReference type="PROSITE-ProRule" id="PRU00703"/>
    </source>
</evidence>
<evidence type="ECO:0000256" key="15">
    <source>
        <dbReference type="SAM" id="Phobius"/>
    </source>
</evidence>
<evidence type="ECO:0000256" key="11">
    <source>
        <dbReference type="ARBA" id="ARBA00038280"/>
    </source>
</evidence>
<dbReference type="InterPro" id="IPR000644">
    <property type="entry name" value="CBS_dom"/>
</dbReference>
<comment type="function">
    <text evidence="10">Involved in cadaverine and putrescine tolerance in stationary phase. May facilitate the efflux of both cadaverine and putrescine from the cytoplasm, reducing potentially toxic levels under certain stress conditions.</text>
</comment>
<gene>
    <name evidence="18" type="primary">ytfL</name>
    <name evidence="18" type="ORF">NCTC12112_01791</name>
</gene>
<name>A0AAX2JB69_9FUSO</name>
<comment type="similarity">
    <text evidence="11">Belongs to the UPF0053 family. PaeA subfamily.</text>
</comment>
<dbReference type="InterPro" id="IPR002550">
    <property type="entry name" value="CNNM"/>
</dbReference>
<feature type="transmembrane region" description="Helical" evidence="15">
    <location>
        <begin position="145"/>
        <end position="166"/>
    </location>
</feature>
<dbReference type="GeneID" id="78456329"/>
<dbReference type="Gene3D" id="3.30.465.10">
    <property type="match status" value="1"/>
</dbReference>
<dbReference type="SMART" id="SM00116">
    <property type="entry name" value="CBS"/>
    <property type="match status" value="2"/>
</dbReference>
<dbReference type="RefSeq" id="WP_005980163.1">
    <property type="nucleotide sequence ID" value="NZ_CABKNW010000004.1"/>
</dbReference>
<accession>A0AAX2JB69</accession>
<dbReference type="Pfam" id="PF03471">
    <property type="entry name" value="CorC_HlyC"/>
    <property type="match status" value="1"/>
</dbReference>
<comment type="subcellular location">
    <subcellularLocation>
        <location evidence="1">Cell inner membrane</location>
        <topology evidence="1">Multi-pass membrane protein</topology>
    </subcellularLocation>
</comment>
<organism evidence="18 19">
    <name type="scientific">Fusobacterium ulcerans</name>
    <dbReference type="NCBI Taxonomy" id="861"/>
    <lineage>
        <taxon>Bacteria</taxon>
        <taxon>Fusobacteriati</taxon>
        <taxon>Fusobacteriota</taxon>
        <taxon>Fusobacteriia</taxon>
        <taxon>Fusobacteriales</taxon>
        <taxon>Fusobacteriaceae</taxon>
        <taxon>Fusobacterium</taxon>
    </lineage>
</organism>
<evidence type="ECO:0000313" key="18">
    <source>
        <dbReference type="EMBL" id="SQJ04021.1"/>
    </source>
</evidence>
<keyword evidence="7 14" id="KW-1133">Transmembrane helix</keyword>
<dbReference type="Gene3D" id="3.10.580.10">
    <property type="entry name" value="CBS-domain"/>
    <property type="match status" value="1"/>
</dbReference>
<dbReference type="AlphaFoldDB" id="A0AAX2JB69"/>
<dbReference type="GO" id="GO:0005886">
    <property type="term" value="C:plasma membrane"/>
    <property type="evidence" value="ECO:0007669"/>
    <property type="project" value="UniProtKB-SubCell"/>
</dbReference>
<reference evidence="18 19" key="1">
    <citation type="submission" date="2018-06" db="EMBL/GenBank/DDBJ databases">
        <authorList>
            <consortium name="Pathogen Informatics"/>
            <person name="Doyle S."/>
        </authorList>
    </citation>
    <scope>NUCLEOTIDE SEQUENCE [LARGE SCALE GENOMIC DNA]</scope>
    <source>
        <strain evidence="18 19">NCTC12112</strain>
    </source>
</reference>
<evidence type="ECO:0000256" key="9">
    <source>
        <dbReference type="ARBA" id="ARBA00023136"/>
    </source>
</evidence>
<dbReference type="InterPro" id="IPR046342">
    <property type="entry name" value="CBS_dom_sf"/>
</dbReference>
<dbReference type="EMBL" id="LS483487">
    <property type="protein sequence ID" value="SQJ04021.1"/>
    <property type="molecule type" value="Genomic_DNA"/>
</dbReference>
<evidence type="ECO:0000256" key="6">
    <source>
        <dbReference type="ARBA" id="ARBA00022737"/>
    </source>
</evidence>
<keyword evidence="4" id="KW-0997">Cell inner membrane</keyword>
<dbReference type="KEGG" id="ful:C4N20_15990"/>
<evidence type="ECO:0000259" key="16">
    <source>
        <dbReference type="PROSITE" id="PS51371"/>
    </source>
</evidence>
<evidence type="ECO:0000256" key="12">
    <source>
        <dbReference type="ARBA" id="ARBA00039818"/>
    </source>
</evidence>
<feature type="domain" description="CBS" evidence="16">
    <location>
        <begin position="288"/>
        <end position="349"/>
    </location>
</feature>
<evidence type="ECO:0000256" key="14">
    <source>
        <dbReference type="PROSITE-ProRule" id="PRU01193"/>
    </source>
</evidence>
<dbReference type="SUPFAM" id="SSF54631">
    <property type="entry name" value="CBS-domain pair"/>
    <property type="match status" value="1"/>
</dbReference>
<dbReference type="PROSITE" id="PS51371">
    <property type="entry name" value="CBS"/>
    <property type="match status" value="1"/>
</dbReference>